<proteinExistence type="predicted"/>
<reference evidence="1 2" key="1">
    <citation type="submission" date="2023-08" db="EMBL/GenBank/DDBJ databases">
        <title>Whole genome sequencing of Staphylococcus coagulans NN-2474.</title>
        <authorList>
            <person name="Kropotov V.S."/>
            <person name="Boriskina E.V."/>
            <person name="Gordinskaya N.A."/>
            <person name="Shkurkina I.S."/>
            <person name="Kryazhev D.V."/>
            <person name="Alekseeva A.E."/>
            <person name="Makhova M.A."/>
        </authorList>
    </citation>
    <scope>NUCLEOTIDE SEQUENCE [LARGE SCALE GENOMIC DNA]</scope>
    <source>
        <strain evidence="1 2">NN-2474</strain>
    </source>
</reference>
<evidence type="ECO:0000313" key="1">
    <source>
        <dbReference type="EMBL" id="MDR5604121.1"/>
    </source>
</evidence>
<protein>
    <submittedName>
        <fullName evidence="1">Replication protein</fullName>
    </submittedName>
</protein>
<sequence>ALRRIKLLSRQKNENICDLEAYMMQTFKRVFVEHVLNDQQKLDDTKTKTHDISQFEPKNAFQSMAKRMFLDV</sequence>
<accession>A0ABU1F171</accession>
<name>A0ABU1F171_9STAP</name>
<dbReference type="Proteomes" id="UP001255050">
    <property type="component" value="Unassembled WGS sequence"/>
</dbReference>
<gene>
    <name evidence="1" type="ORF">RCO12_11990</name>
</gene>
<keyword evidence="2" id="KW-1185">Reference proteome</keyword>
<evidence type="ECO:0000313" key="2">
    <source>
        <dbReference type="Proteomes" id="UP001255050"/>
    </source>
</evidence>
<organism evidence="1 2">
    <name type="scientific">Staphylococcus coagulans</name>
    <dbReference type="NCBI Taxonomy" id="74706"/>
    <lineage>
        <taxon>Bacteria</taxon>
        <taxon>Bacillati</taxon>
        <taxon>Bacillota</taxon>
        <taxon>Bacilli</taxon>
        <taxon>Bacillales</taxon>
        <taxon>Staphylococcaceae</taxon>
        <taxon>Staphylococcus</taxon>
    </lineage>
</organism>
<comment type="caution">
    <text evidence="1">The sequence shown here is derived from an EMBL/GenBank/DDBJ whole genome shotgun (WGS) entry which is preliminary data.</text>
</comment>
<dbReference type="EMBL" id="JAVJGV010000154">
    <property type="protein sequence ID" value="MDR5604121.1"/>
    <property type="molecule type" value="Genomic_DNA"/>
</dbReference>
<feature type="non-terminal residue" evidence="1">
    <location>
        <position position="1"/>
    </location>
</feature>